<dbReference type="InterPro" id="IPR011324">
    <property type="entry name" value="Cytotoxic_necrot_fac-like_cat"/>
</dbReference>
<dbReference type="Gene3D" id="3.60.140.10">
    <property type="entry name" value="CNF1/YfiH-like putative cysteine hydrolases"/>
    <property type="match status" value="1"/>
</dbReference>
<dbReference type="PANTHER" id="PTHR30616">
    <property type="entry name" value="UNCHARACTERIZED PROTEIN YFIH"/>
    <property type="match status" value="1"/>
</dbReference>
<gene>
    <name evidence="10" type="ORF">DCC88_10535</name>
</gene>
<evidence type="ECO:0000256" key="7">
    <source>
        <dbReference type="ARBA" id="ARBA00047989"/>
    </source>
</evidence>
<comment type="similarity">
    <text evidence="2">Belongs to the purine nucleoside phosphorylase YfiH/LACC1 family.</text>
</comment>
<evidence type="ECO:0000313" key="10">
    <source>
        <dbReference type="EMBL" id="RDB35378.1"/>
    </source>
</evidence>
<keyword evidence="11" id="KW-1185">Reference proteome</keyword>
<comment type="caution">
    <text evidence="10">The sequence shown here is derived from an EMBL/GenBank/DDBJ whole genome shotgun (WGS) entry which is preliminary data.</text>
</comment>
<dbReference type="InterPro" id="IPR038371">
    <property type="entry name" value="Cu_polyphenol_OxRdtase_sf"/>
</dbReference>
<dbReference type="CDD" id="cd16833">
    <property type="entry name" value="YfiH"/>
    <property type="match status" value="1"/>
</dbReference>
<evidence type="ECO:0000256" key="5">
    <source>
        <dbReference type="ARBA" id="ARBA00022801"/>
    </source>
</evidence>
<dbReference type="AlphaFoldDB" id="A0A369KNE6"/>
<evidence type="ECO:0000256" key="6">
    <source>
        <dbReference type="ARBA" id="ARBA00022833"/>
    </source>
</evidence>
<keyword evidence="3" id="KW-0808">Transferase</keyword>
<dbReference type="EMBL" id="QOVW01000088">
    <property type="protein sequence ID" value="RDB35378.1"/>
    <property type="molecule type" value="Genomic_DNA"/>
</dbReference>
<comment type="catalytic activity">
    <reaction evidence="8">
        <text>adenosine + phosphate = alpha-D-ribose 1-phosphate + adenine</text>
        <dbReference type="Rhea" id="RHEA:27642"/>
        <dbReference type="ChEBI" id="CHEBI:16335"/>
        <dbReference type="ChEBI" id="CHEBI:16708"/>
        <dbReference type="ChEBI" id="CHEBI:43474"/>
        <dbReference type="ChEBI" id="CHEBI:57720"/>
        <dbReference type="EC" id="2.4.2.1"/>
    </reaction>
    <physiologicalReaction direction="left-to-right" evidence="8">
        <dbReference type="Rhea" id="RHEA:27643"/>
    </physiologicalReaction>
</comment>
<dbReference type="GO" id="GO:0005507">
    <property type="term" value="F:copper ion binding"/>
    <property type="evidence" value="ECO:0007669"/>
    <property type="project" value="TreeGrafter"/>
</dbReference>
<dbReference type="GO" id="GO:0017061">
    <property type="term" value="F:S-methyl-5-thioadenosine phosphorylase activity"/>
    <property type="evidence" value="ECO:0007669"/>
    <property type="project" value="UniProtKB-EC"/>
</dbReference>
<protein>
    <submittedName>
        <fullName evidence="10">Laccase domain-containing protein</fullName>
    </submittedName>
</protein>
<comment type="catalytic activity">
    <reaction evidence="1">
        <text>inosine + phosphate = alpha-D-ribose 1-phosphate + hypoxanthine</text>
        <dbReference type="Rhea" id="RHEA:27646"/>
        <dbReference type="ChEBI" id="CHEBI:17368"/>
        <dbReference type="ChEBI" id="CHEBI:17596"/>
        <dbReference type="ChEBI" id="CHEBI:43474"/>
        <dbReference type="ChEBI" id="CHEBI:57720"/>
        <dbReference type="EC" id="2.4.2.1"/>
    </reaction>
    <physiologicalReaction direction="left-to-right" evidence="1">
        <dbReference type="Rhea" id="RHEA:27647"/>
    </physiologicalReaction>
</comment>
<keyword evidence="6" id="KW-0862">Zinc</keyword>
<evidence type="ECO:0000256" key="4">
    <source>
        <dbReference type="ARBA" id="ARBA00022723"/>
    </source>
</evidence>
<proteinExistence type="inferred from homology"/>
<comment type="catalytic activity">
    <reaction evidence="7">
        <text>adenosine + H2O + H(+) = inosine + NH4(+)</text>
        <dbReference type="Rhea" id="RHEA:24408"/>
        <dbReference type="ChEBI" id="CHEBI:15377"/>
        <dbReference type="ChEBI" id="CHEBI:15378"/>
        <dbReference type="ChEBI" id="CHEBI:16335"/>
        <dbReference type="ChEBI" id="CHEBI:17596"/>
        <dbReference type="ChEBI" id="CHEBI:28938"/>
        <dbReference type="EC" id="3.5.4.4"/>
    </reaction>
    <physiologicalReaction direction="left-to-right" evidence="7">
        <dbReference type="Rhea" id="RHEA:24409"/>
    </physiologicalReaction>
</comment>
<dbReference type="InterPro" id="IPR003730">
    <property type="entry name" value="Cu_polyphenol_OxRdtase"/>
</dbReference>
<evidence type="ECO:0000256" key="3">
    <source>
        <dbReference type="ARBA" id="ARBA00022679"/>
    </source>
</evidence>
<dbReference type="GO" id="GO:0016787">
    <property type="term" value="F:hydrolase activity"/>
    <property type="evidence" value="ECO:0007669"/>
    <property type="project" value="UniProtKB-KW"/>
</dbReference>
<evidence type="ECO:0000256" key="2">
    <source>
        <dbReference type="ARBA" id="ARBA00007353"/>
    </source>
</evidence>
<reference evidence="10" key="1">
    <citation type="submission" date="2018-04" db="EMBL/GenBank/DDBJ databases">
        <title>Draft genome sequence of the Candidatus Spirobacillus cienkowskii, a pathogen of freshwater Daphnia species, reconstructed from hemolymph metagenomic reads.</title>
        <authorList>
            <person name="Bresciani L."/>
            <person name="Lemos L.N."/>
            <person name="Wale N."/>
            <person name="Lin J.Y."/>
            <person name="Fernandes G.R."/>
            <person name="Duffy M.A."/>
            <person name="Rodrigues J.M."/>
        </authorList>
    </citation>
    <scope>NUCLEOTIDE SEQUENCE [LARGE SCALE GENOMIC DNA]</scope>
    <source>
        <strain evidence="10">Binning01</strain>
    </source>
</reference>
<dbReference type="SUPFAM" id="SSF64438">
    <property type="entry name" value="CNF1/YfiH-like putative cysteine hydrolases"/>
    <property type="match status" value="1"/>
</dbReference>
<evidence type="ECO:0000256" key="1">
    <source>
        <dbReference type="ARBA" id="ARBA00000553"/>
    </source>
</evidence>
<dbReference type="PANTHER" id="PTHR30616:SF2">
    <property type="entry name" value="PURINE NUCLEOSIDE PHOSPHORYLASE LACC1"/>
    <property type="match status" value="1"/>
</dbReference>
<keyword evidence="5" id="KW-0378">Hydrolase</keyword>
<keyword evidence="4" id="KW-0479">Metal-binding</keyword>
<evidence type="ECO:0000256" key="8">
    <source>
        <dbReference type="ARBA" id="ARBA00048968"/>
    </source>
</evidence>
<comment type="catalytic activity">
    <reaction evidence="9">
        <text>S-methyl-5'-thioadenosine + phosphate = 5-(methylsulfanyl)-alpha-D-ribose 1-phosphate + adenine</text>
        <dbReference type="Rhea" id="RHEA:11852"/>
        <dbReference type="ChEBI" id="CHEBI:16708"/>
        <dbReference type="ChEBI" id="CHEBI:17509"/>
        <dbReference type="ChEBI" id="CHEBI:43474"/>
        <dbReference type="ChEBI" id="CHEBI:58533"/>
        <dbReference type="EC" id="2.4.2.28"/>
    </reaction>
    <physiologicalReaction direction="left-to-right" evidence="9">
        <dbReference type="Rhea" id="RHEA:11853"/>
    </physiologicalReaction>
</comment>
<evidence type="ECO:0000256" key="9">
    <source>
        <dbReference type="ARBA" id="ARBA00049893"/>
    </source>
</evidence>
<accession>A0A369KNE6</accession>
<dbReference type="Proteomes" id="UP000253934">
    <property type="component" value="Unassembled WGS sequence"/>
</dbReference>
<evidence type="ECO:0000313" key="11">
    <source>
        <dbReference type="Proteomes" id="UP000253934"/>
    </source>
</evidence>
<name>A0A369KNE6_9BACT</name>
<dbReference type="Pfam" id="PF02578">
    <property type="entry name" value="Cu-oxidase_4"/>
    <property type="match status" value="1"/>
</dbReference>
<sequence length="305" mass="34659">MKLFSHLCPNDYPFLIPQSFFNVFEVENIAISENPYLLSSLGLAIPSLKNRVLFSLKDPLPHSFILKTFHSSKVVEACDPSPRGDAQYLVTNVENIAEVFHEKKYLAIKTADCLPVVFFFRKSNVFAGAVCHAGWRGFSAQILQSTVELLIQKVALFNINRFEFLASLQMFIGPAIFGVSYECGLDVQKALSQHRDVTFSNYHCEDKLYKSLFDCCSDLTKDSSLLPYLLNQKRKIEVADNVKVYPDLQLLAALEAVVIGLNQKNISILRENTYGHPTLFSFRQATHRDIPKVTHQWTHLCFIDD</sequence>
<organism evidence="10 11">
    <name type="scientific">Spirobacillus cienkowskii</name>
    <dbReference type="NCBI Taxonomy" id="495820"/>
    <lineage>
        <taxon>Bacteria</taxon>
        <taxon>Pseudomonadati</taxon>
        <taxon>Bdellovibrionota</taxon>
        <taxon>Oligoflexia</taxon>
        <taxon>Silvanigrellales</taxon>
        <taxon>Spirobacillus</taxon>
    </lineage>
</organism>